<dbReference type="SUPFAM" id="SSF51735">
    <property type="entry name" value="NAD(P)-binding Rossmann-fold domains"/>
    <property type="match status" value="1"/>
</dbReference>
<dbReference type="AlphaFoldDB" id="A0A368Z263"/>
<dbReference type="Gene3D" id="3.40.50.720">
    <property type="entry name" value="NAD(P)-binding Rossmann-like Domain"/>
    <property type="match status" value="1"/>
</dbReference>
<dbReference type="InterPro" id="IPR055170">
    <property type="entry name" value="GFO_IDH_MocA-like_dom"/>
</dbReference>
<accession>A0A368Z263</accession>
<dbReference type="RefSeq" id="WP_245426222.1">
    <property type="nucleotide sequence ID" value="NZ_QPJM01000003.1"/>
</dbReference>
<dbReference type="InterPro" id="IPR036291">
    <property type="entry name" value="NAD(P)-bd_dom_sf"/>
</dbReference>
<proteinExistence type="predicted"/>
<dbReference type="Pfam" id="PF22725">
    <property type="entry name" value="GFO_IDH_MocA_C3"/>
    <property type="match status" value="1"/>
</dbReference>
<keyword evidence="4" id="KW-1185">Reference proteome</keyword>
<gene>
    <name evidence="3" type="ORF">C7476_103391</name>
</gene>
<dbReference type="Pfam" id="PF01408">
    <property type="entry name" value="GFO_IDH_MocA"/>
    <property type="match status" value="1"/>
</dbReference>
<dbReference type="PANTHER" id="PTHR43708">
    <property type="entry name" value="CONSERVED EXPRESSED OXIDOREDUCTASE (EUROFUNG)"/>
    <property type="match status" value="1"/>
</dbReference>
<feature type="domain" description="GFO/IDH/MocA-like oxidoreductase" evidence="2">
    <location>
        <begin position="171"/>
        <end position="292"/>
    </location>
</feature>
<comment type="caution">
    <text evidence="3">The sequence shown here is derived from an EMBL/GenBank/DDBJ whole genome shotgun (WGS) entry which is preliminary data.</text>
</comment>
<evidence type="ECO:0000313" key="4">
    <source>
        <dbReference type="Proteomes" id="UP000253324"/>
    </source>
</evidence>
<dbReference type="InterPro" id="IPR051317">
    <property type="entry name" value="Gfo/Idh/MocA_oxidoreduct"/>
</dbReference>
<sequence>MKQQHVFTVSRLALDAQERGTVLTRSVHIAVRGGNQPIMKKPGLAIIGLGPAALPHAKSLVDLKDRVDVIWAASRTKDRTNEFARSFPFPVTNSIDAAINDPAVDIVLVLTPANAHLEIAEKSFAAGKHVLLEKPLDITLKRAERIVTLGRENDRTFGVVLQHRFRPASLRLREALEDNSLGAIEAASLRVPWWRPQTYYDVGGRGSFARDGGGVLLSQAIHALDLFRSLLDVKEVIASQIRTTSLHRMEAEDHVTALMTLGNAAPASLLATTAAFPGFPETLEITGSLGSAYLSGGALRLSWLDGREEIVESEGKSGSGGNIMDFPHDAHRSLIADFLTAVAESRDPLVTGEEALATQRLIAKIIRADPTNNQPI</sequence>
<evidence type="ECO:0000259" key="1">
    <source>
        <dbReference type="Pfam" id="PF01408"/>
    </source>
</evidence>
<dbReference type="PANTHER" id="PTHR43708:SF4">
    <property type="entry name" value="OXIDOREDUCTASE YCEM-RELATED"/>
    <property type="match status" value="1"/>
</dbReference>
<organism evidence="3 4">
    <name type="scientific">Phyllobacterium bourgognense</name>
    <dbReference type="NCBI Taxonomy" id="314236"/>
    <lineage>
        <taxon>Bacteria</taxon>
        <taxon>Pseudomonadati</taxon>
        <taxon>Pseudomonadota</taxon>
        <taxon>Alphaproteobacteria</taxon>
        <taxon>Hyphomicrobiales</taxon>
        <taxon>Phyllobacteriaceae</taxon>
        <taxon>Phyllobacterium</taxon>
    </lineage>
</organism>
<dbReference type="Gene3D" id="3.30.360.10">
    <property type="entry name" value="Dihydrodipicolinate Reductase, domain 2"/>
    <property type="match status" value="1"/>
</dbReference>
<name>A0A368Z263_9HYPH</name>
<evidence type="ECO:0000259" key="2">
    <source>
        <dbReference type="Pfam" id="PF22725"/>
    </source>
</evidence>
<dbReference type="SUPFAM" id="SSF55347">
    <property type="entry name" value="Glyceraldehyde-3-phosphate dehydrogenase-like, C-terminal domain"/>
    <property type="match status" value="1"/>
</dbReference>
<dbReference type="InterPro" id="IPR000683">
    <property type="entry name" value="Gfo/Idh/MocA-like_OxRdtase_N"/>
</dbReference>
<reference evidence="3 4" key="1">
    <citation type="submission" date="2018-07" db="EMBL/GenBank/DDBJ databases">
        <title>Genomic Encyclopedia of Type Strains, Phase III (KMG-III): the genomes of soil and plant-associated and newly described type strains.</title>
        <authorList>
            <person name="Whitman W."/>
        </authorList>
    </citation>
    <scope>NUCLEOTIDE SEQUENCE [LARGE SCALE GENOMIC DNA]</scope>
    <source>
        <strain evidence="3 4">31-25a</strain>
    </source>
</reference>
<evidence type="ECO:0000313" key="3">
    <source>
        <dbReference type="EMBL" id="RCW85546.1"/>
    </source>
</evidence>
<dbReference type="Proteomes" id="UP000253324">
    <property type="component" value="Unassembled WGS sequence"/>
</dbReference>
<dbReference type="EMBL" id="QPJM01000003">
    <property type="protein sequence ID" value="RCW85546.1"/>
    <property type="molecule type" value="Genomic_DNA"/>
</dbReference>
<protein>
    <submittedName>
        <fullName evidence="3">Putative dehydrogenase</fullName>
    </submittedName>
</protein>
<dbReference type="GO" id="GO:0000166">
    <property type="term" value="F:nucleotide binding"/>
    <property type="evidence" value="ECO:0007669"/>
    <property type="project" value="InterPro"/>
</dbReference>
<feature type="domain" description="Gfo/Idh/MocA-like oxidoreductase N-terminal" evidence="1">
    <location>
        <begin position="45"/>
        <end position="159"/>
    </location>
</feature>